<dbReference type="AlphaFoldDB" id="A0A0H4TRW6"/>
<sequence length="69" mass="7655">MSLGICPDCDAEVSFTDAPWLGQRVSCPRCRTMLEVTGLSPVELDWAFEEPLGRSEYHMEESLGDDGFA</sequence>
<organism evidence="1">
    <name type="scientific">uncultured Chloroflexi bacterium Rifle_16ft_4_minimus_38099</name>
    <dbReference type="NCBI Taxonomy" id="1665073"/>
    <lineage>
        <taxon>Bacteria</taxon>
        <taxon>Bacillati</taxon>
        <taxon>Chloroflexota</taxon>
        <taxon>environmental samples</taxon>
    </lineage>
</organism>
<accession>A0A0H4TRW6</accession>
<reference evidence="1" key="1">
    <citation type="journal article" date="2015" name="ISME J.">
        <title>Aquifer environment selects for microbial species cohorts in sediment and groundwater.</title>
        <authorList>
            <person name="Hug L.A."/>
            <person name="Thomas B.C."/>
            <person name="Brown C.T."/>
            <person name="Frischkorn K.R."/>
            <person name="Williams K.H."/>
            <person name="Tringe S.G."/>
            <person name="Banfield J.F."/>
        </authorList>
    </citation>
    <scope>NUCLEOTIDE SEQUENCE</scope>
</reference>
<protein>
    <recommendedName>
        <fullName evidence="2">Lysine biosynthesis protein LysW</fullName>
    </recommendedName>
</protein>
<dbReference type="InterPro" id="IPR005906">
    <property type="entry name" value="LysW"/>
</dbReference>
<proteinExistence type="predicted"/>
<evidence type="ECO:0008006" key="2">
    <source>
        <dbReference type="Google" id="ProtNLM"/>
    </source>
</evidence>
<dbReference type="EMBL" id="KT007016">
    <property type="protein sequence ID" value="AKQ03549.1"/>
    <property type="molecule type" value="Genomic_DNA"/>
</dbReference>
<evidence type="ECO:0000313" key="1">
    <source>
        <dbReference type="EMBL" id="AKQ03549.1"/>
    </source>
</evidence>
<name>A0A0H4TRW6_9CHLR</name>
<dbReference type="Gene3D" id="2.20.28.160">
    <property type="match status" value="1"/>
</dbReference>
<dbReference type="Pfam" id="PF21344">
    <property type="entry name" value="Zn_ribbon_LysW"/>
    <property type="match status" value="1"/>
</dbReference>